<dbReference type="GO" id="GO:0046983">
    <property type="term" value="F:protein dimerization activity"/>
    <property type="evidence" value="ECO:0007669"/>
    <property type="project" value="InterPro"/>
</dbReference>
<dbReference type="GO" id="GO:0032259">
    <property type="term" value="P:methylation"/>
    <property type="evidence" value="ECO:0007669"/>
    <property type="project" value="UniProtKB-KW"/>
</dbReference>
<dbReference type="Proteomes" id="UP000253729">
    <property type="component" value="Unassembled WGS sequence"/>
</dbReference>
<dbReference type="InterPro" id="IPR012967">
    <property type="entry name" value="COMT_dimerisation"/>
</dbReference>
<dbReference type="Pfam" id="PF00891">
    <property type="entry name" value="Methyltransf_2"/>
    <property type="match status" value="2"/>
</dbReference>
<evidence type="ECO:0000259" key="5">
    <source>
        <dbReference type="Pfam" id="PF00891"/>
    </source>
</evidence>
<evidence type="ECO:0000313" key="7">
    <source>
        <dbReference type="EMBL" id="RDH29076.1"/>
    </source>
</evidence>
<feature type="compositionally biased region" description="Polar residues" evidence="4">
    <location>
        <begin position="1"/>
        <end position="19"/>
    </location>
</feature>
<feature type="domain" description="O-methyltransferase dimerisation" evidence="6">
    <location>
        <begin position="100"/>
        <end position="165"/>
    </location>
</feature>
<dbReference type="GeneID" id="38137872"/>
<dbReference type="PANTHER" id="PTHR43712">
    <property type="entry name" value="PUTATIVE (AFU_ORTHOLOGUE AFUA_4G14580)-RELATED"/>
    <property type="match status" value="1"/>
</dbReference>
<evidence type="ECO:0000256" key="2">
    <source>
        <dbReference type="ARBA" id="ARBA00022679"/>
    </source>
</evidence>
<keyword evidence="8" id="KW-1185">Reference proteome</keyword>
<dbReference type="RefSeq" id="XP_026622098.1">
    <property type="nucleotide sequence ID" value="XM_026769516.1"/>
</dbReference>
<dbReference type="AlphaFoldDB" id="A0A3F3PRY6"/>
<dbReference type="EMBL" id="KZ852070">
    <property type="protein sequence ID" value="RDH29076.1"/>
    <property type="molecule type" value="Genomic_DNA"/>
</dbReference>
<dbReference type="GO" id="GO:0044550">
    <property type="term" value="P:secondary metabolite biosynthetic process"/>
    <property type="evidence" value="ECO:0007669"/>
    <property type="project" value="UniProtKB-ARBA"/>
</dbReference>
<dbReference type="InterPro" id="IPR036390">
    <property type="entry name" value="WH_DNA-bd_sf"/>
</dbReference>
<dbReference type="GO" id="GO:0008171">
    <property type="term" value="F:O-methyltransferase activity"/>
    <property type="evidence" value="ECO:0007669"/>
    <property type="project" value="InterPro"/>
</dbReference>
<name>A0A3F3PRY6_9EURO</name>
<dbReference type="Pfam" id="PF08100">
    <property type="entry name" value="Dimerisation"/>
    <property type="match status" value="1"/>
</dbReference>
<evidence type="ECO:0000313" key="8">
    <source>
        <dbReference type="Proteomes" id="UP000253729"/>
    </source>
</evidence>
<evidence type="ECO:0000256" key="3">
    <source>
        <dbReference type="ARBA" id="ARBA00022691"/>
    </source>
</evidence>
<evidence type="ECO:0000256" key="4">
    <source>
        <dbReference type="SAM" id="MobiDB-lite"/>
    </source>
</evidence>
<dbReference type="PROSITE" id="PS51683">
    <property type="entry name" value="SAM_OMT_II"/>
    <property type="match status" value="1"/>
</dbReference>
<dbReference type="InterPro" id="IPR036388">
    <property type="entry name" value="WH-like_DNA-bd_sf"/>
</dbReference>
<dbReference type="Gene3D" id="1.10.10.10">
    <property type="entry name" value="Winged helix-like DNA-binding domain superfamily/Winged helix DNA-binding domain"/>
    <property type="match status" value="1"/>
</dbReference>
<protein>
    <submittedName>
        <fullName evidence="7">S-adenosyl-L-methionine-dependent methyltransferase</fullName>
    </submittedName>
</protein>
<gene>
    <name evidence="7" type="ORF">BDQ94DRAFT_162273</name>
</gene>
<feature type="domain" description="O-methyltransferase C-terminal" evidence="5">
    <location>
        <begin position="271"/>
        <end position="328"/>
    </location>
</feature>
<feature type="domain" description="O-methyltransferase C-terminal" evidence="5">
    <location>
        <begin position="347"/>
        <end position="431"/>
    </location>
</feature>
<dbReference type="PANTHER" id="PTHR43712:SF1">
    <property type="entry name" value="HYPOTHETICAL O-METHYLTRANSFERASE (EUROFUNG)-RELATED"/>
    <property type="match status" value="1"/>
</dbReference>
<dbReference type="InterPro" id="IPR001077">
    <property type="entry name" value="COMT_C"/>
</dbReference>
<dbReference type="SUPFAM" id="SSF53335">
    <property type="entry name" value="S-adenosyl-L-methionine-dependent methyltransferases"/>
    <property type="match status" value="1"/>
</dbReference>
<accession>A0A3F3PRY6</accession>
<feature type="region of interest" description="Disordered" evidence="4">
    <location>
        <begin position="1"/>
        <end position="22"/>
    </location>
</feature>
<keyword evidence="1 7" id="KW-0489">Methyltransferase</keyword>
<evidence type="ECO:0000259" key="6">
    <source>
        <dbReference type="Pfam" id="PF08100"/>
    </source>
</evidence>
<organism evidence="7 8">
    <name type="scientific">Aspergillus welwitschiae</name>
    <dbReference type="NCBI Taxonomy" id="1341132"/>
    <lineage>
        <taxon>Eukaryota</taxon>
        <taxon>Fungi</taxon>
        <taxon>Dikarya</taxon>
        <taxon>Ascomycota</taxon>
        <taxon>Pezizomycotina</taxon>
        <taxon>Eurotiomycetes</taxon>
        <taxon>Eurotiomycetidae</taxon>
        <taxon>Eurotiales</taxon>
        <taxon>Aspergillaceae</taxon>
        <taxon>Aspergillus</taxon>
        <taxon>Aspergillus subgen. Circumdati</taxon>
    </lineage>
</organism>
<dbReference type="SUPFAM" id="SSF46785">
    <property type="entry name" value="Winged helix' DNA-binding domain"/>
    <property type="match status" value="1"/>
</dbReference>
<keyword evidence="3" id="KW-0949">S-adenosyl-L-methionine</keyword>
<dbReference type="InterPro" id="IPR029063">
    <property type="entry name" value="SAM-dependent_MTases_sf"/>
</dbReference>
<dbReference type="Gene3D" id="3.40.50.150">
    <property type="entry name" value="Vaccinia Virus protein VP39"/>
    <property type="match status" value="1"/>
</dbReference>
<keyword evidence="2 7" id="KW-0808">Transferase</keyword>
<dbReference type="InterPro" id="IPR016461">
    <property type="entry name" value="COMT-like"/>
</dbReference>
<proteinExistence type="predicted"/>
<reference evidence="7 8" key="1">
    <citation type="submission" date="2018-07" db="EMBL/GenBank/DDBJ databases">
        <title>The genomes of Aspergillus section Nigri reveals drivers in fungal speciation.</title>
        <authorList>
            <consortium name="DOE Joint Genome Institute"/>
            <person name="Vesth T.C."/>
            <person name="Nybo J."/>
            <person name="Theobald S."/>
            <person name="Brandl J."/>
            <person name="Frisvad J.C."/>
            <person name="Nielsen K.F."/>
            <person name="Lyhne E.K."/>
            <person name="Kogle M.E."/>
            <person name="Kuo A."/>
            <person name="Riley R."/>
            <person name="Clum A."/>
            <person name="Nolan M."/>
            <person name="Lipzen A."/>
            <person name="Salamov A."/>
            <person name="Henrissat B."/>
            <person name="Wiebenga A."/>
            <person name="De vries R.P."/>
            <person name="Grigoriev I.V."/>
            <person name="Mortensen U.H."/>
            <person name="Andersen M.R."/>
            <person name="Baker S.E."/>
        </authorList>
    </citation>
    <scope>NUCLEOTIDE SEQUENCE [LARGE SCALE GENOMIC DNA]</scope>
    <source>
        <strain evidence="7 8">CBS 139.54b</strain>
    </source>
</reference>
<evidence type="ECO:0000256" key="1">
    <source>
        <dbReference type="ARBA" id="ARBA00022603"/>
    </source>
</evidence>
<sequence>MTFAAETSSNGNSRCQSSGGKADHLQQAFVDDNVAISPNAPEEVPTLLKRIAMHGEAYLTESDENERTRILDAARSLVYALETPREAIIRHCWSQSTLYAAVETGVDLGIFTVLSQDDKPKTAGHLAVATDADPTMIARILKHLAAMGVITETGPDEYRRTGFSIAMMSNRYSDSYPCMTGCITDGVLALPAQLKKTNYHNPSDGKNCAFQRGFRTPLHFFGFLEKNPIHAIQFNNHMSAYHQGRPSWMDVGFYPVLSLVAEANISDQDVLLVDIGGSLGHDLSEFHSKWPQVPGRLILQDLPKVVEQAKSMDMDPAIELMTYDFFTEQPIKGERDTKPYKAMTNIISGARAYYMHSVLHDWTDDDCRRILANIIPAMKRGHSKLLLNENVIPSTNAYWETTSLDIIMMADFASTERTEKQWRALVESAGLKITSIWTVRRGVESLIECELA</sequence>